<dbReference type="EMBL" id="WEID01000009">
    <property type="protein sequence ID" value="KAB8138998.1"/>
    <property type="molecule type" value="Genomic_DNA"/>
</dbReference>
<evidence type="ECO:0000256" key="6">
    <source>
        <dbReference type="SAM" id="Phobius"/>
    </source>
</evidence>
<evidence type="ECO:0000256" key="1">
    <source>
        <dbReference type="ARBA" id="ARBA00004651"/>
    </source>
</evidence>
<evidence type="ECO:0000256" key="5">
    <source>
        <dbReference type="ARBA" id="ARBA00023136"/>
    </source>
</evidence>
<dbReference type="RefSeq" id="WP_153401316.1">
    <property type="nucleotide sequence ID" value="NZ_ML762424.1"/>
</dbReference>
<dbReference type="Proteomes" id="UP000480246">
    <property type="component" value="Unassembled WGS sequence"/>
</dbReference>
<keyword evidence="9" id="KW-1185">Reference proteome</keyword>
<dbReference type="InterPro" id="IPR018076">
    <property type="entry name" value="T2SS_GspF_dom"/>
</dbReference>
<protein>
    <submittedName>
        <fullName evidence="8">Pilus assembly protein TadB</fullName>
    </submittedName>
</protein>
<reference evidence="8 9" key="1">
    <citation type="submission" date="2019-10" db="EMBL/GenBank/DDBJ databases">
        <title>Gracilibacillus sp. nov. isolated from rice seeds.</title>
        <authorList>
            <person name="He S."/>
        </authorList>
    </citation>
    <scope>NUCLEOTIDE SEQUENCE [LARGE SCALE GENOMIC DNA]</scope>
    <source>
        <strain evidence="8 9">TD8</strain>
    </source>
</reference>
<feature type="domain" description="Type II secretion system protein GspF" evidence="7">
    <location>
        <begin position="166"/>
        <end position="291"/>
    </location>
</feature>
<evidence type="ECO:0000313" key="8">
    <source>
        <dbReference type="EMBL" id="KAB8138998.1"/>
    </source>
</evidence>
<comment type="caution">
    <text evidence="8">The sequence shown here is derived from an EMBL/GenBank/DDBJ whole genome shotgun (WGS) entry which is preliminary data.</text>
</comment>
<keyword evidence="3 6" id="KW-0812">Transmembrane</keyword>
<keyword evidence="5 6" id="KW-0472">Membrane</keyword>
<evidence type="ECO:0000313" key="9">
    <source>
        <dbReference type="Proteomes" id="UP000480246"/>
    </source>
</evidence>
<dbReference type="OrthoDB" id="2574794at2"/>
<keyword evidence="2" id="KW-1003">Cell membrane</keyword>
<proteinExistence type="predicted"/>
<evidence type="ECO:0000256" key="4">
    <source>
        <dbReference type="ARBA" id="ARBA00022989"/>
    </source>
</evidence>
<evidence type="ECO:0000256" key="3">
    <source>
        <dbReference type="ARBA" id="ARBA00022692"/>
    </source>
</evidence>
<feature type="transmembrane region" description="Helical" evidence="6">
    <location>
        <begin position="6"/>
        <end position="27"/>
    </location>
</feature>
<dbReference type="PANTHER" id="PTHR35007">
    <property type="entry name" value="INTEGRAL MEMBRANE PROTEIN-RELATED"/>
    <property type="match status" value="1"/>
</dbReference>
<feature type="transmembrane region" description="Helical" evidence="6">
    <location>
        <begin position="131"/>
        <end position="148"/>
    </location>
</feature>
<gene>
    <name evidence="8" type="ORF">F9U64_02535</name>
</gene>
<comment type="subcellular location">
    <subcellularLocation>
        <location evidence="1">Cell membrane</location>
        <topology evidence="1">Multi-pass membrane protein</topology>
    </subcellularLocation>
</comment>
<dbReference type="GO" id="GO:0005886">
    <property type="term" value="C:plasma membrane"/>
    <property type="evidence" value="ECO:0007669"/>
    <property type="project" value="UniProtKB-SubCell"/>
</dbReference>
<evidence type="ECO:0000259" key="7">
    <source>
        <dbReference type="Pfam" id="PF00482"/>
    </source>
</evidence>
<dbReference type="AlphaFoldDB" id="A0A7C8KXQ2"/>
<feature type="transmembrane region" description="Helical" evidence="6">
    <location>
        <begin position="275"/>
        <end position="301"/>
    </location>
</feature>
<dbReference type="Pfam" id="PF00482">
    <property type="entry name" value="T2SSF"/>
    <property type="match status" value="1"/>
</dbReference>
<feature type="transmembrane region" description="Helical" evidence="6">
    <location>
        <begin position="108"/>
        <end position="125"/>
    </location>
</feature>
<dbReference type="PANTHER" id="PTHR35007:SF2">
    <property type="entry name" value="PILUS ASSEMBLE PROTEIN"/>
    <property type="match status" value="1"/>
</dbReference>
<organism evidence="8 9">
    <name type="scientific">Gracilibacillus oryzae</name>
    <dbReference type="NCBI Taxonomy" id="1672701"/>
    <lineage>
        <taxon>Bacteria</taxon>
        <taxon>Bacillati</taxon>
        <taxon>Bacillota</taxon>
        <taxon>Bacilli</taxon>
        <taxon>Bacillales</taxon>
        <taxon>Bacillaceae</taxon>
        <taxon>Gracilibacillus</taxon>
    </lineage>
</organism>
<keyword evidence="4 6" id="KW-1133">Transmembrane helix</keyword>
<sequence length="313" mass="35536">MTDLITLIAILSILLLGISLSAWYRYIGQKNEVKAKLQETNYGGKEEKQKKQRVFHKIFTKVLVFADDFSEIGERFNFFSETDDVAKWLIQANHPFGLTVKRFHGLKIVLTLIGFFSGIIAFLIGFPFRQFLIVLLPFVGFFGPIIWIKNKAKKRQDELSYALPDFLDMVSVTLKAGASLDQAFREISRYFEGPIQEEFSRFNHRANLGIPREELYLELINRTDVPEFQTVIKSLIRGAELGVPVATTFEIQSAEIRKLRKEKAKELAAKASPKVTMVTTFVVMPTAFILIGGLLLLNIVYDILDSGILGSFN</sequence>
<accession>A0A7C8KXQ2</accession>
<name>A0A7C8KXQ2_9BACI</name>
<evidence type="ECO:0000256" key="2">
    <source>
        <dbReference type="ARBA" id="ARBA00022475"/>
    </source>
</evidence>